<feature type="chain" id="PRO_5012138473" description="WG containing repeat-containing protein" evidence="1">
    <location>
        <begin position="19"/>
        <end position="160"/>
    </location>
</feature>
<dbReference type="Proteomes" id="UP000184225">
    <property type="component" value="Unassembled WGS sequence"/>
</dbReference>
<reference evidence="2 3" key="1">
    <citation type="submission" date="2016-11" db="EMBL/GenBank/DDBJ databases">
        <authorList>
            <person name="Jaros S."/>
            <person name="Januszkiewicz K."/>
            <person name="Wedrychowicz H."/>
        </authorList>
    </citation>
    <scope>NUCLEOTIDE SEQUENCE [LARGE SCALE GENOMIC DNA]</scope>
    <source>
        <strain evidence="2 3">DSM 21425</strain>
    </source>
</reference>
<evidence type="ECO:0000256" key="1">
    <source>
        <dbReference type="SAM" id="SignalP"/>
    </source>
</evidence>
<keyword evidence="1" id="KW-0732">Signal</keyword>
<dbReference type="RefSeq" id="WP_073148406.1">
    <property type="nucleotide sequence ID" value="NZ_FQYY01000002.1"/>
</dbReference>
<sequence>MKKFVLLIAMISFSFGFAQNEDKISKTVTTKTKIKSSAGEEVAIQEKKYTSKQALEVNDSNKVNQEAVRSAVEIKESTTFSVGNENYTIEPDKNGYVMMTHKNGEKKMYGKIRKMPDHEFYILVKENENSFGYFDEDKNFIVESYDPASDMVLLKKYNLE</sequence>
<dbReference type="EMBL" id="FQYY01000002">
    <property type="protein sequence ID" value="SHI51947.1"/>
    <property type="molecule type" value="Genomic_DNA"/>
</dbReference>
<protein>
    <recommendedName>
        <fullName evidence="4">WG containing repeat-containing protein</fullName>
    </recommendedName>
</protein>
<name>A0A1M6BTB8_9FLAO</name>
<accession>A0A1M6BTB8</accession>
<evidence type="ECO:0000313" key="2">
    <source>
        <dbReference type="EMBL" id="SHI51947.1"/>
    </source>
</evidence>
<organism evidence="2 3">
    <name type="scientific">Mesonia phycicola</name>
    <dbReference type="NCBI Taxonomy" id="579105"/>
    <lineage>
        <taxon>Bacteria</taxon>
        <taxon>Pseudomonadati</taxon>
        <taxon>Bacteroidota</taxon>
        <taxon>Flavobacteriia</taxon>
        <taxon>Flavobacteriales</taxon>
        <taxon>Flavobacteriaceae</taxon>
        <taxon>Mesonia</taxon>
    </lineage>
</organism>
<evidence type="ECO:0000313" key="3">
    <source>
        <dbReference type="Proteomes" id="UP000184225"/>
    </source>
</evidence>
<dbReference type="AlphaFoldDB" id="A0A1M6BTB8"/>
<keyword evidence="3" id="KW-1185">Reference proteome</keyword>
<dbReference type="OrthoDB" id="1144137at2"/>
<evidence type="ECO:0008006" key="4">
    <source>
        <dbReference type="Google" id="ProtNLM"/>
    </source>
</evidence>
<gene>
    <name evidence="2" type="ORF">SAMN04488096_102210</name>
</gene>
<feature type="signal peptide" evidence="1">
    <location>
        <begin position="1"/>
        <end position="18"/>
    </location>
</feature>
<proteinExistence type="predicted"/>